<keyword evidence="2" id="KW-1185">Reference proteome</keyword>
<protein>
    <submittedName>
        <fullName evidence="1">Uncharacterized protein</fullName>
    </submittedName>
</protein>
<evidence type="ECO:0000313" key="1">
    <source>
        <dbReference type="EMBL" id="KAI4866892.1"/>
    </source>
</evidence>
<proteinExistence type="predicted"/>
<reference evidence="1 2" key="1">
    <citation type="journal article" date="2022" name="New Phytol.">
        <title>Ecological generalism drives hyperdiversity of secondary metabolite gene clusters in xylarialean endophytes.</title>
        <authorList>
            <person name="Franco M.E.E."/>
            <person name="Wisecaver J.H."/>
            <person name="Arnold A.E."/>
            <person name="Ju Y.M."/>
            <person name="Slot J.C."/>
            <person name="Ahrendt S."/>
            <person name="Moore L.P."/>
            <person name="Eastman K.E."/>
            <person name="Scott K."/>
            <person name="Konkel Z."/>
            <person name="Mondo S.J."/>
            <person name="Kuo A."/>
            <person name="Hayes R.D."/>
            <person name="Haridas S."/>
            <person name="Andreopoulos B."/>
            <person name="Riley R."/>
            <person name="LaButti K."/>
            <person name="Pangilinan J."/>
            <person name="Lipzen A."/>
            <person name="Amirebrahimi M."/>
            <person name="Yan J."/>
            <person name="Adam C."/>
            <person name="Keymanesh K."/>
            <person name="Ng V."/>
            <person name="Louie K."/>
            <person name="Northen T."/>
            <person name="Drula E."/>
            <person name="Henrissat B."/>
            <person name="Hsieh H.M."/>
            <person name="Youens-Clark K."/>
            <person name="Lutzoni F."/>
            <person name="Miadlikowska J."/>
            <person name="Eastwood D.C."/>
            <person name="Hamelin R.C."/>
            <person name="Grigoriev I.V."/>
            <person name="U'Ren J.M."/>
        </authorList>
    </citation>
    <scope>NUCLEOTIDE SEQUENCE [LARGE SCALE GENOMIC DNA]</scope>
    <source>
        <strain evidence="1 2">CBS 119005</strain>
    </source>
</reference>
<accession>A0ACB9Z5Z8</accession>
<evidence type="ECO:0000313" key="2">
    <source>
        <dbReference type="Proteomes" id="UP001497700"/>
    </source>
</evidence>
<dbReference type="Proteomes" id="UP001497700">
    <property type="component" value="Unassembled WGS sequence"/>
</dbReference>
<organism evidence="1 2">
    <name type="scientific">Hypoxylon rubiginosum</name>
    <dbReference type="NCBI Taxonomy" id="110542"/>
    <lineage>
        <taxon>Eukaryota</taxon>
        <taxon>Fungi</taxon>
        <taxon>Dikarya</taxon>
        <taxon>Ascomycota</taxon>
        <taxon>Pezizomycotina</taxon>
        <taxon>Sordariomycetes</taxon>
        <taxon>Xylariomycetidae</taxon>
        <taxon>Xylariales</taxon>
        <taxon>Hypoxylaceae</taxon>
        <taxon>Hypoxylon</taxon>
    </lineage>
</organism>
<gene>
    <name evidence="1" type="ORF">F4820DRAFT_415360</name>
</gene>
<name>A0ACB9Z5Z8_9PEZI</name>
<sequence>MSATEVAVSTSDLPSGDPVPSSSAPTPAPKAKPFPLGALLAAAPSNADAFLAHLQRCLQTPSGVDTALLFLCYTSRLSASALEAATRPAVARSAGSLLALAAALPPNAALVFSAKILPSSGAALVLTLAKRLRALSALLSDARTFLRLWGLLNMYFWARRLVVKWRESGSGEKSSAASKDDRVETAISWVQLATCVVFQSLENVAYLSSKNVLGWSPAAQRKAGLWSARFWAAFVGAELGRLAYESRKRGRRSRAEKFAGGKTAAEVQRDEAEWAGAWRGSVVRNLAWAPLTLHWSTETGLLSEMAVGALASVPGVIQMRDLWRRTAE</sequence>
<comment type="caution">
    <text evidence="1">The sequence shown here is derived from an EMBL/GenBank/DDBJ whole genome shotgun (WGS) entry which is preliminary data.</text>
</comment>
<dbReference type="EMBL" id="MU393453">
    <property type="protein sequence ID" value="KAI4866892.1"/>
    <property type="molecule type" value="Genomic_DNA"/>
</dbReference>